<evidence type="ECO:0000313" key="10">
    <source>
        <dbReference type="RefSeq" id="XP_011502156.1"/>
    </source>
</evidence>
<evidence type="ECO:0000256" key="2">
    <source>
        <dbReference type="ARBA" id="ARBA00022448"/>
    </source>
</evidence>
<dbReference type="Pfam" id="PF13865">
    <property type="entry name" value="FoP_duplication"/>
    <property type="match status" value="1"/>
</dbReference>
<dbReference type="CDD" id="cd12680">
    <property type="entry name" value="RRM_THOC4"/>
    <property type="match status" value="1"/>
</dbReference>
<evidence type="ECO:0000259" key="8">
    <source>
        <dbReference type="PROSITE" id="PS50102"/>
    </source>
</evidence>
<dbReference type="Proteomes" id="UP000695007">
    <property type="component" value="Unplaced"/>
</dbReference>
<dbReference type="SUPFAM" id="SSF54928">
    <property type="entry name" value="RNA-binding domain, RBD"/>
    <property type="match status" value="1"/>
</dbReference>
<proteinExistence type="predicted"/>
<reference evidence="10" key="1">
    <citation type="submission" date="2025-08" db="UniProtKB">
        <authorList>
            <consortium name="RefSeq"/>
        </authorList>
    </citation>
    <scope>IDENTIFICATION</scope>
</reference>
<dbReference type="Gene3D" id="3.30.70.330">
    <property type="match status" value="1"/>
</dbReference>
<dbReference type="FunFam" id="3.30.70.330:FF:000273">
    <property type="entry name" value="THO complex subunit 4"/>
    <property type="match status" value="1"/>
</dbReference>
<dbReference type="InterPro" id="IPR051229">
    <property type="entry name" value="ALYREF_mRNA_export"/>
</dbReference>
<accession>A0AAJ7DZJ0</accession>
<sequence length="256" mass="27302">MTGKMEMSLDDIIKQNKGNRQRSGGKRTGGGRTSSGSPRRGPIRGGRKPGGGVMRGRSRGGISRSGSNFGRSLPSYKREAFLGSSAPRRYGSNSDTTKLIVSNLDFGVTDSDILELFGEFGPLKSAGVHYDRSGRSLGSADLIFERRADAIKAMKQYNGVPLDGREMNIQLATSEIPGINPIRGGSRLGSNFKSRGPMNRSRASRGAPSNKNRGPSKRGVKASGGRQAKKPPPTAEELDAQLEEYVKSKVSNSDGA</sequence>
<evidence type="ECO:0000256" key="3">
    <source>
        <dbReference type="ARBA" id="ARBA00022816"/>
    </source>
</evidence>
<feature type="region of interest" description="Disordered" evidence="7">
    <location>
        <begin position="1"/>
        <end position="73"/>
    </location>
</feature>
<gene>
    <name evidence="10" type="primary">LOC105365637</name>
</gene>
<dbReference type="InterPro" id="IPR012677">
    <property type="entry name" value="Nucleotide-bd_a/b_plait_sf"/>
</dbReference>
<protein>
    <submittedName>
        <fullName evidence="10">THO complex subunit 4-A-like</fullName>
    </submittedName>
</protein>
<keyword evidence="4 6" id="KW-0694">RNA-binding</keyword>
<dbReference type="KEGG" id="csol:105365637"/>
<dbReference type="GO" id="GO:0005634">
    <property type="term" value="C:nucleus"/>
    <property type="evidence" value="ECO:0007669"/>
    <property type="project" value="UniProtKB-SubCell"/>
</dbReference>
<dbReference type="PANTHER" id="PTHR19965">
    <property type="entry name" value="RNA AND EXPORT FACTOR BINDING PROTEIN"/>
    <property type="match status" value="1"/>
</dbReference>
<dbReference type="AlphaFoldDB" id="A0AAJ7DZJ0"/>
<feature type="region of interest" description="Disordered" evidence="7">
    <location>
        <begin position="177"/>
        <end position="256"/>
    </location>
</feature>
<dbReference type="SMART" id="SM01218">
    <property type="entry name" value="FoP_duplication"/>
    <property type="match status" value="1"/>
</dbReference>
<feature type="domain" description="RRM" evidence="8">
    <location>
        <begin position="97"/>
        <end position="174"/>
    </location>
</feature>
<keyword evidence="3" id="KW-0509">mRNA transport</keyword>
<organism evidence="9 10">
    <name type="scientific">Ceratosolen solmsi marchali</name>
    <dbReference type="NCBI Taxonomy" id="326594"/>
    <lineage>
        <taxon>Eukaryota</taxon>
        <taxon>Metazoa</taxon>
        <taxon>Ecdysozoa</taxon>
        <taxon>Arthropoda</taxon>
        <taxon>Hexapoda</taxon>
        <taxon>Insecta</taxon>
        <taxon>Pterygota</taxon>
        <taxon>Neoptera</taxon>
        <taxon>Endopterygota</taxon>
        <taxon>Hymenoptera</taxon>
        <taxon>Apocrita</taxon>
        <taxon>Proctotrupomorpha</taxon>
        <taxon>Chalcidoidea</taxon>
        <taxon>Agaonidae</taxon>
        <taxon>Agaoninae</taxon>
        <taxon>Ceratosolen</taxon>
    </lineage>
</organism>
<keyword evidence="5" id="KW-0539">Nucleus</keyword>
<dbReference type="RefSeq" id="XP_011502156.1">
    <property type="nucleotide sequence ID" value="XM_011503854.1"/>
</dbReference>
<keyword evidence="9" id="KW-1185">Reference proteome</keyword>
<comment type="subcellular location">
    <subcellularLocation>
        <location evidence="1">Nucleus</location>
    </subcellularLocation>
</comment>
<dbReference type="Pfam" id="PF00076">
    <property type="entry name" value="RRM_1"/>
    <property type="match status" value="1"/>
</dbReference>
<dbReference type="GO" id="GO:0006406">
    <property type="term" value="P:mRNA export from nucleus"/>
    <property type="evidence" value="ECO:0007669"/>
    <property type="project" value="TreeGrafter"/>
</dbReference>
<dbReference type="InterPro" id="IPR025715">
    <property type="entry name" value="FoP_C"/>
</dbReference>
<evidence type="ECO:0000256" key="6">
    <source>
        <dbReference type="PROSITE-ProRule" id="PRU00176"/>
    </source>
</evidence>
<evidence type="ECO:0000313" key="9">
    <source>
        <dbReference type="Proteomes" id="UP000695007"/>
    </source>
</evidence>
<dbReference type="PANTHER" id="PTHR19965:SF82">
    <property type="entry name" value="THO COMPLEX SUBUNIT 4"/>
    <property type="match status" value="1"/>
</dbReference>
<keyword evidence="2" id="KW-0813">Transport</keyword>
<dbReference type="CTD" id="44029"/>
<dbReference type="InterPro" id="IPR035979">
    <property type="entry name" value="RBD_domain_sf"/>
</dbReference>
<evidence type="ECO:0000256" key="5">
    <source>
        <dbReference type="ARBA" id="ARBA00023242"/>
    </source>
</evidence>
<evidence type="ECO:0000256" key="7">
    <source>
        <dbReference type="SAM" id="MobiDB-lite"/>
    </source>
</evidence>
<evidence type="ECO:0000256" key="4">
    <source>
        <dbReference type="ARBA" id="ARBA00022884"/>
    </source>
</evidence>
<dbReference type="GeneID" id="105365637"/>
<dbReference type="GO" id="GO:0003729">
    <property type="term" value="F:mRNA binding"/>
    <property type="evidence" value="ECO:0007669"/>
    <property type="project" value="TreeGrafter"/>
</dbReference>
<evidence type="ECO:0000256" key="1">
    <source>
        <dbReference type="ARBA" id="ARBA00004123"/>
    </source>
</evidence>
<feature type="compositionally biased region" description="Low complexity" evidence="7">
    <location>
        <begin position="60"/>
        <end position="72"/>
    </location>
</feature>
<dbReference type="PROSITE" id="PS50102">
    <property type="entry name" value="RRM"/>
    <property type="match status" value="1"/>
</dbReference>
<dbReference type="InterPro" id="IPR000504">
    <property type="entry name" value="RRM_dom"/>
</dbReference>
<dbReference type="SMART" id="SM00360">
    <property type="entry name" value="RRM"/>
    <property type="match status" value="1"/>
</dbReference>
<name>A0AAJ7DZJ0_9HYME</name>